<keyword evidence="3" id="KW-0732">Signal</keyword>
<feature type="transmembrane region" description="Helical" evidence="2">
    <location>
        <begin position="60"/>
        <end position="85"/>
    </location>
</feature>
<dbReference type="OrthoDB" id="10437318at2759"/>
<organism evidence="4 5">
    <name type="scientific">Brachionus calyciflorus</name>
    <dbReference type="NCBI Taxonomy" id="104777"/>
    <lineage>
        <taxon>Eukaryota</taxon>
        <taxon>Metazoa</taxon>
        <taxon>Spiralia</taxon>
        <taxon>Gnathifera</taxon>
        <taxon>Rotifera</taxon>
        <taxon>Eurotatoria</taxon>
        <taxon>Monogononta</taxon>
        <taxon>Pseudotrocha</taxon>
        <taxon>Ploima</taxon>
        <taxon>Brachionidae</taxon>
        <taxon>Brachionus</taxon>
    </lineage>
</organism>
<feature type="coiled-coil region" evidence="1">
    <location>
        <begin position="91"/>
        <end position="118"/>
    </location>
</feature>
<keyword evidence="2" id="KW-0812">Transmembrane</keyword>
<keyword evidence="5" id="KW-1185">Reference proteome</keyword>
<comment type="caution">
    <text evidence="4">The sequence shown here is derived from an EMBL/GenBank/DDBJ whole genome shotgun (WGS) entry which is preliminary data.</text>
</comment>
<feature type="signal peptide" evidence="3">
    <location>
        <begin position="1"/>
        <end position="15"/>
    </location>
</feature>
<keyword evidence="2" id="KW-0472">Membrane</keyword>
<protein>
    <submittedName>
        <fullName evidence="4">Uncharacterized protein</fullName>
    </submittedName>
</protein>
<name>A0A813PP35_9BILA</name>
<dbReference type="Proteomes" id="UP000663879">
    <property type="component" value="Unassembled WGS sequence"/>
</dbReference>
<evidence type="ECO:0000313" key="5">
    <source>
        <dbReference type="Proteomes" id="UP000663879"/>
    </source>
</evidence>
<evidence type="ECO:0000256" key="3">
    <source>
        <dbReference type="SAM" id="SignalP"/>
    </source>
</evidence>
<proteinExistence type="predicted"/>
<dbReference type="AlphaFoldDB" id="A0A813PP35"/>
<accession>A0A813PP35</accession>
<sequence length="168" mass="20036">MKTCLLVFMLGLISTQHIPASRHDYKLNERYYLTYKYSTTTRPVTPRPDPDSFFLGFFPIWSAILIGLTGFCLFVSLIGLCCWLIGLNNPRRVMKEQNNKYKKQLQKEQEMQQEYLEDQYYDDISMRMIDTIDKHGPNLFADAKLVTEFDYESKIYMEKKKKFMRDHL</sequence>
<reference evidence="4" key="1">
    <citation type="submission" date="2021-02" db="EMBL/GenBank/DDBJ databases">
        <authorList>
            <person name="Nowell W R."/>
        </authorList>
    </citation>
    <scope>NUCLEOTIDE SEQUENCE</scope>
    <source>
        <strain evidence="4">Ploen Becks lab</strain>
    </source>
</reference>
<keyword evidence="2" id="KW-1133">Transmembrane helix</keyword>
<evidence type="ECO:0000256" key="1">
    <source>
        <dbReference type="SAM" id="Coils"/>
    </source>
</evidence>
<keyword evidence="1" id="KW-0175">Coiled coil</keyword>
<feature type="chain" id="PRO_5032593607" evidence="3">
    <location>
        <begin position="16"/>
        <end position="168"/>
    </location>
</feature>
<dbReference type="EMBL" id="CAJNOC010000412">
    <property type="protein sequence ID" value="CAF0758017.1"/>
    <property type="molecule type" value="Genomic_DNA"/>
</dbReference>
<evidence type="ECO:0000256" key="2">
    <source>
        <dbReference type="SAM" id="Phobius"/>
    </source>
</evidence>
<evidence type="ECO:0000313" key="4">
    <source>
        <dbReference type="EMBL" id="CAF0758017.1"/>
    </source>
</evidence>
<gene>
    <name evidence="4" type="ORF">OXX778_LOCUS4280</name>
</gene>